<keyword evidence="2" id="KW-0732">Signal</keyword>
<evidence type="ECO:0008006" key="5">
    <source>
        <dbReference type="Google" id="ProtNLM"/>
    </source>
</evidence>
<feature type="signal peptide" evidence="2">
    <location>
        <begin position="1"/>
        <end position="17"/>
    </location>
</feature>
<dbReference type="PANTHER" id="PTHR36719">
    <property type="entry name" value="OS01G0676200 PROTEIN"/>
    <property type="match status" value="1"/>
</dbReference>
<feature type="chain" id="PRO_5045162208" description="Chlororespiratory reduction 41" evidence="2">
    <location>
        <begin position="18"/>
        <end position="281"/>
    </location>
</feature>
<accession>A0ABP0WMH6</accession>
<keyword evidence="4" id="KW-1185">Reference proteome</keyword>
<organism evidence="3 4">
    <name type="scientific">Sphagnum jensenii</name>
    <dbReference type="NCBI Taxonomy" id="128206"/>
    <lineage>
        <taxon>Eukaryota</taxon>
        <taxon>Viridiplantae</taxon>
        <taxon>Streptophyta</taxon>
        <taxon>Embryophyta</taxon>
        <taxon>Bryophyta</taxon>
        <taxon>Sphagnophytina</taxon>
        <taxon>Sphagnopsida</taxon>
        <taxon>Sphagnales</taxon>
        <taxon>Sphagnaceae</taxon>
        <taxon>Sphagnum</taxon>
    </lineage>
</organism>
<feature type="compositionally biased region" description="Polar residues" evidence="1">
    <location>
        <begin position="60"/>
        <end position="72"/>
    </location>
</feature>
<dbReference type="EMBL" id="OZ020114">
    <property type="protein sequence ID" value="CAK9267361.1"/>
    <property type="molecule type" value="Genomic_DNA"/>
</dbReference>
<evidence type="ECO:0000313" key="4">
    <source>
        <dbReference type="Proteomes" id="UP001497444"/>
    </source>
</evidence>
<name>A0ABP0WMH6_9BRYO</name>
<reference evidence="3" key="1">
    <citation type="submission" date="2024-02" db="EMBL/GenBank/DDBJ databases">
        <authorList>
            <consortium name="ELIXIR-Norway"/>
            <consortium name="Elixir Norway"/>
        </authorList>
    </citation>
    <scope>NUCLEOTIDE SEQUENCE</scope>
</reference>
<feature type="compositionally biased region" description="Acidic residues" evidence="1">
    <location>
        <begin position="138"/>
        <end position="149"/>
    </location>
</feature>
<evidence type="ECO:0000313" key="3">
    <source>
        <dbReference type="EMBL" id="CAK9267361.1"/>
    </source>
</evidence>
<feature type="region of interest" description="Disordered" evidence="1">
    <location>
        <begin position="45"/>
        <end position="83"/>
    </location>
</feature>
<feature type="compositionally biased region" description="Basic residues" evidence="1">
    <location>
        <begin position="73"/>
        <end position="83"/>
    </location>
</feature>
<feature type="region of interest" description="Disordered" evidence="1">
    <location>
        <begin position="115"/>
        <end position="156"/>
    </location>
</feature>
<gene>
    <name evidence="3" type="ORF">CSSPJE1EN1_LOCUS12839</name>
</gene>
<evidence type="ECO:0000256" key="2">
    <source>
        <dbReference type="SAM" id="SignalP"/>
    </source>
</evidence>
<dbReference type="Proteomes" id="UP001497444">
    <property type="component" value="Chromosome 19"/>
</dbReference>
<feature type="compositionally biased region" description="Low complexity" evidence="1">
    <location>
        <begin position="116"/>
        <end position="128"/>
    </location>
</feature>
<dbReference type="PANTHER" id="PTHR36719:SF1">
    <property type="entry name" value="PROTEIN CHLORORESPIRATORY REDUCTION 41, CHLOROPLASTIC"/>
    <property type="match status" value="1"/>
</dbReference>
<dbReference type="InterPro" id="IPR053351">
    <property type="entry name" value="Chloroplast_NDH_Assembly"/>
</dbReference>
<evidence type="ECO:0000256" key="1">
    <source>
        <dbReference type="SAM" id="MobiDB-lite"/>
    </source>
</evidence>
<proteinExistence type="predicted"/>
<protein>
    <recommendedName>
        <fullName evidence="5">Chlororespiratory reduction 41</fullName>
    </recommendedName>
</protein>
<sequence length="281" mass="30467">MASTMMLFSCTLRPCSSSIFALVPFSSISCVTPCSSSRSSTWQQTCSSNNRGGGGEGGVTVSSSHLTRTRNSLQRKRRTRTHHRLLFATTQEERFLENGDESPPPLVITDLRELSESPSTAAASASDAEGTRQAQDTQAEEEEEEEDEGGGGVGPSVEEAKEVAGILRPGTKTVPLNKGRGAKVADFLMVYGGLLDRPFGSGAMIAATGDVVIERVQQEIESLRGIEGVNEQILFEILRFLRLLEMDLKLVGAAKQESTLFQRLEQAKKHCREALLLANSF</sequence>